<keyword evidence="2" id="KW-0812">Transmembrane</keyword>
<keyword evidence="2" id="KW-1133">Transmembrane helix</keyword>
<dbReference type="EMBL" id="BMQD01000029">
    <property type="protein sequence ID" value="GGK94293.1"/>
    <property type="molecule type" value="Genomic_DNA"/>
</dbReference>
<evidence type="ECO:0000313" key="4">
    <source>
        <dbReference type="Proteomes" id="UP000627984"/>
    </source>
</evidence>
<evidence type="ECO:0000313" key="3">
    <source>
        <dbReference type="EMBL" id="GGK94293.1"/>
    </source>
</evidence>
<accession>A0AA37BMF2</accession>
<keyword evidence="2" id="KW-0472">Membrane</keyword>
<protein>
    <submittedName>
        <fullName evidence="3">Uncharacterized protein</fullName>
    </submittedName>
</protein>
<sequence>MTAPEPADWTPMPADQAAAALDRALLDYADGQPIAIHRLGAVTAAAGRSRAWLYRSLRERAEAGILAYDANRDALRVTNADALRARSKATPSRPADRGHLLVVPDGPLPLSIHSATARDHTRSRAQQRTQQQETERRSRTLARWRAACGWSLAALFLAAACAVPAAVTTALGVVLGATGATTSTGP</sequence>
<name>A0AA37BMF2_9ACTN</name>
<evidence type="ECO:0000256" key="2">
    <source>
        <dbReference type="SAM" id="Phobius"/>
    </source>
</evidence>
<organism evidence="3 4">
    <name type="scientific">Planomonospora parontospora</name>
    <dbReference type="NCBI Taxonomy" id="58119"/>
    <lineage>
        <taxon>Bacteria</taxon>
        <taxon>Bacillati</taxon>
        <taxon>Actinomycetota</taxon>
        <taxon>Actinomycetes</taxon>
        <taxon>Streptosporangiales</taxon>
        <taxon>Streptosporangiaceae</taxon>
        <taxon>Planomonospora</taxon>
    </lineage>
</organism>
<proteinExistence type="predicted"/>
<dbReference type="AlphaFoldDB" id="A0AA37BMF2"/>
<evidence type="ECO:0000256" key="1">
    <source>
        <dbReference type="SAM" id="MobiDB-lite"/>
    </source>
</evidence>
<reference evidence="3" key="1">
    <citation type="journal article" date="2014" name="Int. J. Syst. Evol. Microbiol.">
        <title>Complete genome sequence of Corynebacterium casei LMG S-19264T (=DSM 44701T), isolated from a smear-ripened cheese.</title>
        <authorList>
            <consortium name="US DOE Joint Genome Institute (JGI-PGF)"/>
            <person name="Walter F."/>
            <person name="Albersmeier A."/>
            <person name="Kalinowski J."/>
            <person name="Ruckert C."/>
        </authorList>
    </citation>
    <scope>NUCLEOTIDE SEQUENCE</scope>
    <source>
        <strain evidence="3">JCM 3093</strain>
    </source>
</reference>
<feature type="region of interest" description="Disordered" evidence="1">
    <location>
        <begin position="112"/>
        <end position="138"/>
    </location>
</feature>
<reference evidence="3" key="2">
    <citation type="submission" date="2022-09" db="EMBL/GenBank/DDBJ databases">
        <authorList>
            <person name="Sun Q."/>
            <person name="Ohkuma M."/>
        </authorList>
    </citation>
    <scope>NUCLEOTIDE SEQUENCE</scope>
    <source>
        <strain evidence="3">JCM 3093</strain>
    </source>
</reference>
<gene>
    <name evidence="3" type="ORF">GCM10010126_62120</name>
</gene>
<dbReference type="Proteomes" id="UP000627984">
    <property type="component" value="Unassembled WGS sequence"/>
</dbReference>
<feature type="transmembrane region" description="Helical" evidence="2">
    <location>
        <begin position="146"/>
        <end position="167"/>
    </location>
</feature>
<comment type="caution">
    <text evidence="3">The sequence shown here is derived from an EMBL/GenBank/DDBJ whole genome shotgun (WGS) entry which is preliminary data.</text>
</comment>
<dbReference type="RefSeq" id="WP_191897970.1">
    <property type="nucleotide sequence ID" value="NZ_BMQD01000029.1"/>
</dbReference>